<organism evidence="1 2">
    <name type="scientific">[Clostridium] citroniae WAL-17108</name>
    <dbReference type="NCBI Taxonomy" id="742733"/>
    <lineage>
        <taxon>Bacteria</taxon>
        <taxon>Bacillati</taxon>
        <taxon>Bacillota</taxon>
        <taxon>Clostridia</taxon>
        <taxon>Lachnospirales</taxon>
        <taxon>Lachnospiraceae</taxon>
        <taxon>Enterocloster</taxon>
    </lineage>
</organism>
<protein>
    <submittedName>
        <fullName evidence="1">Uncharacterized protein</fullName>
    </submittedName>
</protein>
<dbReference type="Proteomes" id="UP000003763">
    <property type="component" value="Unassembled WGS sequence"/>
</dbReference>
<sequence length="53" mass="6276">MTEDFINLPVEYKWSSGEIYQEYARSGNKKSICRQFCITIAELNKIIKTEEKE</sequence>
<name>G5HE72_9FIRM</name>
<dbReference type="HOGENOM" id="CLU_213717_0_0_9"/>
<dbReference type="AlphaFoldDB" id="G5HE72"/>
<reference evidence="1 2" key="1">
    <citation type="submission" date="2011-08" db="EMBL/GenBank/DDBJ databases">
        <title>The Genome Sequence of Clostridium citroniae WAL-17108.</title>
        <authorList>
            <consortium name="The Broad Institute Genome Sequencing Platform"/>
            <person name="Earl A."/>
            <person name="Ward D."/>
            <person name="Feldgarden M."/>
            <person name="Gevers D."/>
            <person name="Finegold S.M."/>
            <person name="Summanen P.H."/>
            <person name="Molitoris D.R."/>
            <person name="Vaisanen M.L."/>
            <person name="Daigneault M."/>
            <person name="Allen-Vercoe E."/>
            <person name="Young S.K."/>
            <person name="Zeng Q."/>
            <person name="Gargeya S."/>
            <person name="Fitzgerald M."/>
            <person name="Haas B."/>
            <person name="Abouelleil A."/>
            <person name="Alvarado L."/>
            <person name="Arachchi H.M."/>
            <person name="Berlin A."/>
            <person name="Brown A."/>
            <person name="Chapman S.B."/>
            <person name="Chen Z."/>
            <person name="Dunbar C."/>
            <person name="Freedman E."/>
            <person name="Gearin G."/>
            <person name="Gellesch M."/>
            <person name="Goldberg J."/>
            <person name="Griggs A."/>
            <person name="Gujja S."/>
            <person name="Heiman D."/>
            <person name="Howarth C."/>
            <person name="Larson L."/>
            <person name="Lui A."/>
            <person name="MacDonald P.J.P."/>
            <person name="Montmayeur A."/>
            <person name="Murphy C."/>
            <person name="Neiman D."/>
            <person name="Pearson M."/>
            <person name="Priest M."/>
            <person name="Roberts A."/>
            <person name="Saif S."/>
            <person name="Shea T."/>
            <person name="Shenoy N."/>
            <person name="Sisk P."/>
            <person name="Stolte C."/>
            <person name="Sykes S."/>
            <person name="Wortman J."/>
            <person name="Nusbaum C."/>
            <person name="Birren B."/>
        </authorList>
    </citation>
    <scope>NUCLEOTIDE SEQUENCE [LARGE SCALE GENOMIC DNA]</scope>
    <source>
        <strain evidence="1 2">WAL-17108</strain>
    </source>
</reference>
<dbReference type="RefSeq" id="WP_007859560.1">
    <property type="nucleotide sequence ID" value="NZ_JH376420.1"/>
</dbReference>
<proteinExistence type="predicted"/>
<dbReference type="EMBL" id="ADLJ01000006">
    <property type="protein sequence ID" value="EHF00299.1"/>
    <property type="molecule type" value="Genomic_DNA"/>
</dbReference>
<comment type="caution">
    <text evidence="1">The sequence shown here is derived from an EMBL/GenBank/DDBJ whole genome shotgun (WGS) entry which is preliminary data.</text>
</comment>
<accession>G5HE72</accession>
<gene>
    <name evidence="1" type="ORF">HMPREF9469_00884</name>
</gene>
<dbReference type="PATRIC" id="fig|742733.3.peg.915"/>
<evidence type="ECO:0000313" key="1">
    <source>
        <dbReference type="EMBL" id="EHF00299.1"/>
    </source>
</evidence>
<evidence type="ECO:0000313" key="2">
    <source>
        <dbReference type="Proteomes" id="UP000003763"/>
    </source>
</evidence>